<dbReference type="CDD" id="cd04189">
    <property type="entry name" value="G1P_TT_long"/>
    <property type="match status" value="1"/>
</dbReference>
<dbReference type="GO" id="GO:0016740">
    <property type="term" value="F:transferase activity"/>
    <property type="evidence" value="ECO:0007669"/>
    <property type="project" value="UniProtKB-KW"/>
</dbReference>
<dbReference type="SUPFAM" id="SSF53448">
    <property type="entry name" value="Nucleotide-diphospho-sugar transferases"/>
    <property type="match status" value="1"/>
</dbReference>
<dbReference type="PANTHER" id="PTHR42883">
    <property type="entry name" value="GLUCOSE-1-PHOSPHATE THYMIDYLTRANSFERASE"/>
    <property type="match status" value="1"/>
</dbReference>
<gene>
    <name evidence="2" type="ORF">CEN44_01795</name>
</gene>
<dbReference type="RefSeq" id="WP_016865398.1">
    <property type="nucleotide sequence ID" value="NZ_CAWNVR010000512.1"/>
</dbReference>
<accession>A0A2N6K8J7</accession>
<dbReference type="Proteomes" id="UP000235036">
    <property type="component" value="Unassembled WGS sequence"/>
</dbReference>
<comment type="caution">
    <text evidence="2">The sequence shown here is derived from an EMBL/GenBank/DDBJ whole genome shotgun (WGS) entry which is preliminary data.</text>
</comment>
<evidence type="ECO:0000313" key="2">
    <source>
        <dbReference type="EMBL" id="PLZ93932.1"/>
    </source>
</evidence>
<dbReference type="NCBIfam" id="TIGR01208">
    <property type="entry name" value="rmlA_long"/>
    <property type="match status" value="1"/>
</dbReference>
<evidence type="ECO:0000259" key="1">
    <source>
        <dbReference type="Pfam" id="PF00483"/>
    </source>
</evidence>
<dbReference type="Gene3D" id="2.160.10.10">
    <property type="entry name" value="Hexapeptide repeat proteins"/>
    <property type="match status" value="1"/>
</dbReference>
<dbReference type="InterPro" id="IPR005835">
    <property type="entry name" value="NTP_transferase_dom"/>
</dbReference>
<keyword evidence="2" id="KW-0808">Transferase</keyword>
<name>A0A2N6K8J7_FISMU</name>
<dbReference type="PANTHER" id="PTHR42883:SF2">
    <property type="entry name" value="THYMIDYLYLTRANSFERASE"/>
    <property type="match status" value="1"/>
</dbReference>
<dbReference type="Pfam" id="PF00483">
    <property type="entry name" value="NTP_transferase"/>
    <property type="match status" value="1"/>
</dbReference>
<proteinExistence type="predicted"/>
<keyword evidence="3" id="KW-1185">Reference proteome</keyword>
<reference evidence="2 3" key="1">
    <citation type="submission" date="2017-08" db="EMBL/GenBank/DDBJ databases">
        <title>Genomes of Fischerella (Mastigocladus) sp. strains.</title>
        <authorList>
            <person name="Miller S.R."/>
        </authorList>
    </citation>
    <scope>NUCLEOTIDE SEQUENCE [LARGE SCALE GENOMIC DNA]</scope>
    <source>
        <strain evidence="2 3">CCMEE 5323</strain>
    </source>
</reference>
<dbReference type="AlphaFoldDB" id="A0A2N6K8J7"/>
<evidence type="ECO:0000313" key="3">
    <source>
        <dbReference type="Proteomes" id="UP000235036"/>
    </source>
</evidence>
<organism evidence="2 3">
    <name type="scientific">Fischerella muscicola CCMEE 5323</name>
    <dbReference type="NCBI Taxonomy" id="2019572"/>
    <lineage>
        <taxon>Bacteria</taxon>
        <taxon>Bacillati</taxon>
        <taxon>Cyanobacteriota</taxon>
        <taxon>Cyanophyceae</taxon>
        <taxon>Nostocales</taxon>
        <taxon>Hapalosiphonaceae</taxon>
        <taxon>Fischerella</taxon>
    </lineage>
</organism>
<dbReference type="InterPro" id="IPR005908">
    <property type="entry name" value="G1P_thy_trans_l"/>
</dbReference>
<dbReference type="Gene3D" id="3.90.550.10">
    <property type="entry name" value="Spore Coat Polysaccharide Biosynthesis Protein SpsA, Chain A"/>
    <property type="match status" value="1"/>
</dbReference>
<dbReference type="InterPro" id="IPR029044">
    <property type="entry name" value="Nucleotide-diphossugar_trans"/>
</dbReference>
<dbReference type="EMBL" id="NRQW01000043">
    <property type="protein sequence ID" value="PLZ93932.1"/>
    <property type="molecule type" value="Genomic_DNA"/>
</dbReference>
<feature type="domain" description="Nucleotidyl transferase" evidence="1">
    <location>
        <begin position="2"/>
        <end position="237"/>
    </location>
</feature>
<protein>
    <submittedName>
        <fullName evidence="2">Glucose-1-phosphate thymidylyltransferase</fullName>
    </submittedName>
</protein>
<sequence length="358" mass="39213">MKALILAGGKGTRLRPLTYTGAKQLVPVANKPILWYGIEEMVAAGITDIGIIISPETGTEVQAKTGNGDRFGAKITYILQDKPAGLAHAVKVAYPFLRNSPFVMYLGDNLIQQGDLSYFLQKFTTQQQDAIILLRQVSNPSAFGVAKIDETGRVLQLIEKPKVPPSNLALVGVYFFSHVIHDAIACIQPSARGELEITDAIQYLIDQQKQVLACQLEGWWLDTGKKDDLLEANRLILDTYLNTKILGEIDAESNIIGRVQIGANSQLVNTTIRGPVVIGSNCYLENCFIGPYTSIADNTQLIESDIEHSVVLEGAKITGIHQRIIDSVIGQRAQLTTAPQRPKALRFMIGDDCQIELT</sequence>